<gene>
    <name evidence="1" type="ORF">CYMTET_56594</name>
</gene>
<evidence type="ECO:0000313" key="2">
    <source>
        <dbReference type="Proteomes" id="UP001190700"/>
    </source>
</evidence>
<organism evidence="1 2">
    <name type="scientific">Cymbomonas tetramitiformis</name>
    <dbReference type="NCBI Taxonomy" id="36881"/>
    <lineage>
        <taxon>Eukaryota</taxon>
        <taxon>Viridiplantae</taxon>
        <taxon>Chlorophyta</taxon>
        <taxon>Pyramimonadophyceae</taxon>
        <taxon>Pyramimonadales</taxon>
        <taxon>Pyramimonadaceae</taxon>
        <taxon>Cymbomonas</taxon>
    </lineage>
</organism>
<reference evidence="1 2" key="1">
    <citation type="journal article" date="2015" name="Genome Biol. Evol.">
        <title>Comparative Genomics of a Bacterivorous Green Alga Reveals Evolutionary Causalities and Consequences of Phago-Mixotrophic Mode of Nutrition.</title>
        <authorList>
            <person name="Burns J.A."/>
            <person name="Paasch A."/>
            <person name="Narechania A."/>
            <person name="Kim E."/>
        </authorList>
    </citation>
    <scope>NUCLEOTIDE SEQUENCE [LARGE SCALE GENOMIC DNA]</scope>
    <source>
        <strain evidence="1 2">PLY_AMNH</strain>
    </source>
</reference>
<protein>
    <submittedName>
        <fullName evidence="1">Uncharacterized protein</fullName>
    </submittedName>
</protein>
<sequence>MIAGQTEMYCKDKEVSSAYLLYDPESRKIVESGMVKFNEAALDKPGKVVTSWDLSVVAPPRTNFMVTALDGGYYDTPPGELGDGILEIGAYMPEGSDEILVVLKVQTEDDACWFPPEHTRLAAVGGKGVGDLTNVLPVGVTEPKGAKQAMEAPDVDEWMEAIQKELEALVAVKRALLMIDVQDVPPGVRLLDMSLVLKVKLDKHRQLQKRKQGEDLCEGQQAGVWC</sequence>
<accession>A0AAE0BBT4</accession>
<comment type="caution">
    <text evidence="1">The sequence shown here is derived from an EMBL/GenBank/DDBJ whole genome shotgun (WGS) entry which is preliminary data.</text>
</comment>
<name>A0AAE0BBT4_9CHLO</name>
<evidence type="ECO:0000313" key="1">
    <source>
        <dbReference type="EMBL" id="KAK3233085.1"/>
    </source>
</evidence>
<proteinExistence type="predicted"/>
<dbReference type="Proteomes" id="UP001190700">
    <property type="component" value="Unassembled WGS sequence"/>
</dbReference>
<keyword evidence="2" id="KW-1185">Reference proteome</keyword>
<dbReference type="AlphaFoldDB" id="A0AAE0BBT4"/>
<dbReference type="EMBL" id="LGRX02035805">
    <property type="protein sequence ID" value="KAK3233085.1"/>
    <property type="molecule type" value="Genomic_DNA"/>
</dbReference>